<dbReference type="Gene3D" id="3.30.70.270">
    <property type="match status" value="1"/>
</dbReference>
<dbReference type="STRING" id="53326.A0A016SV11"/>
<protein>
    <recommendedName>
        <fullName evidence="2">Reverse transcriptase domain-containing protein</fullName>
    </recommendedName>
</protein>
<dbReference type="SUPFAM" id="SSF56672">
    <property type="entry name" value="DNA/RNA polymerases"/>
    <property type="match status" value="1"/>
</dbReference>
<sequence>MWKFGLFLFWMWSVVSGKDGATETCYWPFAWIGIYYDGKVFLFIMTLDTVVKHLLEGLPCTLLYADDVALIADSRAEPQVKIQKWQTALADAGLKLNLKKTEVMRSIGGGDAVPDENGTAFTQTEEFQYLGKHPECRRNGGCGS</sequence>
<name>A0A016SV11_9BILA</name>
<keyword evidence="4" id="KW-1185">Reference proteome</keyword>
<feature type="chain" id="PRO_5001490046" description="Reverse transcriptase domain-containing protein" evidence="1">
    <location>
        <begin position="18"/>
        <end position="144"/>
    </location>
</feature>
<accession>A0A016SV11</accession>
<reference evidence="4" key="1">
    <citation type="journal article" date="2015" name="Nat. Genet.">
        <title>The genome and transcriptome of the zoonotic hookworm Ancylostoma ceylanicum identify infection-specific gene families.</title>
        <authorList>
            <person name="Schwarz E.M."/>
            <person name="Hu Y."/>
            <person name="Antoshechkin I."/>
            <person name="Miller M.M."/>
            <person name="Sternberg P.W."/>
            <person name="Aroian R.V."/>
        </authorList>
    </citation>
    <scope>NUCLEOTIDE SEQUENCE</scope>
    <source>
        <strain evidence="4">HY135</strain>
    </source>
</reference>
<keyword evidence="1" id="KW-0732">Signal</keyword>
<feature type="signal peptide" evidence="1">
    <location>
        <begin position="1"/>
        <end position="17"/>
    </location>
</feature>
<dbReference type="Pfam" id="PF00078">
    <property type="entry name" value="RVT_1"/>
    <property type="match status" value="1"/>
</dbReference>
<dbReference type="Proteomes" id="UP000024635">
    <property type="component" value="Unassembled WGS sequence"/>
</dbReference>
<dbReference type="InterPro" id="IPR000477">
    <property type="entry name" value="RT_dom"/>
</dbReference>
<evidence type="ECO:0000313" key="4">
    <source>
        <dbReference type="Proteomes" id="UP000024635"/>
    </source>
</evidence>
<feature type="domain" description="Reverse transcriptase" evidence="2">
    <location>
        <begin position="41"/>
        <end position="131"/>
    </location>
</feature>
<evidence type="ECO:0000256" key="1">
    <source>
        <dbReference type="SAM" id="SignalP"/>
    </source>
</evidence>
<evidence type="ECO:0000313" key="3">
    <source>
        <dbReference type="EMBL" id="EYB94159.1"/>
    </source>
</evidence>
<proteinExistence type="predicted"/>
<evidence type="ECO:0000259" key="2">
    <source>
        <dbReference type="Pfam" id="PF00078"/>
    </source>
</evidence>
<gene>
    <name evidence="3" type="primary">Acey_s0175.g522</name>
    <name evidence="3" type="ORF">Y032_0175g522</name>
</gene>
<dbReference type="InterPro" id="IPR043128">
    <property type="entry name" value="Rev_trsase/Diguanyl_cyclase"/>
</dbReference>
<comment type="caution">
    <text evidence="3">The sequence shown here is derived from an EMBL/GenBank/DDBJ whole genome shotgun (WGS) entry which is preliminary data.</text>
</comment>
<dbReference type="InterPro" id="IPR043502">
    <property type="entry name" value="DNA/RNA_pol_sf"/>
</dbReference>
<dbReference type="EMBL" id="JARK01001511">
    <property type="protein sequence ID" value="EYB94159.1"/>
    <property type="molecule type" value="Genomic_DNA"/>
</dbReference>
<dbReference type="AlphaFoldDB" id="A0A016SV11"/>
<dbReference type="OrthoDB" id="6920823at2759"/>
<organism evidence="3 4">
    <name type="scientific">Ancylostoma ceylanicum</name>
    <dbReference type="NCBI Taxonomy" id="53326"/>
    <lineage>
        <taxon>Eukaryota</taxon>
        <taxon>Metazoa</taxon>
        <taxon>Ecdysozoa</taxon>
        <taxon>Nematoda</taxon>
        <taxon>Chromadorea</taxon>
        <taxon>Rhabditida</taxon>
        <taxon>Rhabditina</taxon>
        <taxon>Rhabditomorpha</taxon>
        <taxon>Strongyloidea</taxon>
        <taxon>Ancylostomatidae</taxon>
        <taxon>Ancylostomatinae</taxon>
        <taxon>Ancylostoma</taxon>
    </lineage>
</organism>